<keyword evidence="2" id="KW-1003">Cell membrane</keyword>
<dbReference type="InParanoid" id="A0A158NVE7"/>
<sequence length="310" mass="35373">MGMTTISRLIKFGLHIYGVWPYVSSTIVFRLYWIIMLSMAQVFQYGYVIMNIHMDDFSEYMDGVSSAMTSSLLYIKLVILWTNQRIFFDVLQMMSEDWQVHTSNCYNSRIMTDMANVARRTSRWIVGMQIGSATFYSVGVLAANANSPEKLEPYARELILKMEFPFNISTDFIYATVQTVQFYHLFLVACGITIINSLLVTLSLDTPNAAAILVKSVLFYISMNVEAFIYCFCGEHLSAKSKMIGSAAYDSLWYDFSAKESQTVLFLILRSQKRLTITSGKIIDLSLERFTSVIKASLSYMSVLIAMYSR</sequence>
<dbReference type="Pfam" id="PF02949">
    <property type="entry name" value="7tm_6"/>
    <property type="match status" value="1"/>
</dbReference>
<evidence type="ECO:0000256" key="1">
    <source>
        <dbReference type="ARBA" id="ARBA00004651"/>
    </source>
</evidence>
<keyword evidence="6 10" id="KW-1133">Transmembrane helix</keyword>
<evidence type="ECO:0000256" key="2">
    <source>
        <dbReference type="ARBA" id="ARBA00022475"/>
    </source>
</evidence>
<evidence type="ECO:0000256" key="9">
    <source>
        <dbReference type="ARBA" id="ARBA00023224"/>
    </source>
</evidence>
<dbReference type="Proteomes" id="UP000005205">
    <property type="component" value="Unassembled WGS sequence"/>
</dbReference>
<proteinExistence type="predicted"/>
<gene>
    <name evidence="11" type="primary">105624764</name>
</gene>
<dbReference type="EnsemblMetazoa" id="XM_012206115.1">
    <property type="protein sequence ID" value="XP_012061505.1"/>
    <property type="gene ID" value="LOC105624764"/>
</dbReference>
<evidence type="ECO:0000256" key="8">
    <source>
        <dbReference type="ARBA" id="ARBA00023170"/>
    </source>
</evidence>
<dbReference type="PANTHER" id="PTHR21137">
    <property type="entry name" value="ODORANT RECEPTOR"/>
    <property type="match status" value="1"/>
</dbReference>
<comment type="subcellular location">
    <subcellularLocation>
        <location evidence="1">Cell membrane</location>
        <topology evidence="1">Multi-pass membrane protein</topology>
    </subcellularLocation>
</comment>
<keyword evidence="12" id="KW-1185">Reference proteome</keyword>
<reference evidence="12" key="1">
    <citation type="journal article" date="2011" name="PLoS Genet.">
        <title>The genome sequence of the leaf-cutter ant Atta cephalotes reveals insights into its obligate symbiotic lifestyle.</title>
        <authorList>
            <person name="Suen G."/>
            <person name="Teiling C."/>
            <person name="Li L."/>
            <person name="Holt C."/>
            <person name="Abouheif E."/>
            <person name="Bornberg-Bauer E."/>
            <person name="Bouffard P."/>
            <person name="Caldera E.J."/>
            <person name="Cash E."/>
            <person name="Cavanaugh A."/>
            <person name="Denas O."/>
            <person name="Elhaik E."/>
            <person name="Fave M.J."/>
            <person name="Gadau J."/>
            <person name="Gibson J.D."/>
            <person name="Graur D."/>
            <person name="Grubbs K.J."/>
            <person name="Hagen D.E."/>
            <person name="Harkins T.T."/>
            <person name="Helmkampf M."/>
            <person name="Hu H."/>
            <person name="Johnson B.R."/>
            <person name="Kim J."/>
            <person name="Marsh S.E."/>
            <person name="Moeller J.A."/>
            <person name="Munoz-Torres M.C."/>
            <person name="Murphy M.C."/>
            <person name="Naughton M.C."/>
            <person name="Nigam S."/>
            <person name="Overson R."/>
            <person name="Rajakumar R."/>
            <person name="Reese J.T."/>
            <person name="Scott J.J."/>
            <person name="Smith C.R."/>
            <person name="Tao S."/>
            <person name="Tsutsui N.D."/>
            <person name="Viljakainen L."/>
            <person name="Wissler L."/>
            <person name="Yandell M.D."/>
            <person name="Zimmer F."/>
            <person name="Taylor J."/>
            <person name="Slater S.C."/>
            <person name="Clifton S.W."/>
            <person name="Warren W.C."/>
            <person name="Elsik C.G."/>
            <person name="Smith C.D."/>
            <person name="Weinstock G.M."/>
            <person name="Gerardo N.M."/>
            <person name="Currie C.R."/>
        </authorList>
    </citation>
    <scope>NUCLEOTIDE SEQUENCE [LARGE SCALE GENOMIC DNA]</scope>
</reference>
<dbReference type="GO" id="GO:0005549">
    <property type="term" value="F:odorant binding"/>
    <property type="evidence" value="ECO:0007669"/>
    <property type="project" value="InterPro"/>
</dbReference>
<evidence type="ECO:0008006" key="13">
    <source>
        <dbReference type="Google" id="ProtNLM"/>
    </source>
</evidence>
<evidence type="ECO:0000256" key="10">
    <source>
        <dbReference type="SAM" id="Phobius"/>
    </source>
</evidence>
<evidence type="ECO:0000256" key="3">
    <source>
        <dbReference type="ARBA" id="ARBA00022606"/>
    </source>
</evidence>
<keyword evidence="4 10" id="KW-0812">Transmembrane</keyword>
<feature type="transmembrane region" description="Helical" evidence="10">
    <location>
        <begin position="182"/>
        <end position="204"/>
    </location>
</feature>
<keyword evidence="9" id="KW-0807">Transducer</keyword>
<evidence type="ECO:0000256" key="7">
    <source>
        <dbReference type="ARBA" id="ARBA00023136"/>
    </source>
</evidence>
<dbReference type="GO" id="GO:0004984">
    <property type="term" value="F:olfactory receptor activity"/>
    <property type="evidence" value="ECO:0007669"/>
    <property type="project" value="InterPro"/>
</dbReference>
<dbReference type="PANTHER" id="PTHR21137:SF35">
    <property type="entry name" value="ODORANT RECEPTOR 19A-RELATED"/>
    <property type="match status" value="1"/>
</dbReference>
<keyword evidence="8" id="KW-0675">Receptor</keyword>
<dbReference type="EMBL" id="ADTU01027093">
    <property type="status" value="NOT_ANNOTATED_CDS"/>
    <property type="molecule type" value="Genomic_DNA"/>
</dbReference>
<protein>
    <recommendedName>
        <fullName evidence="13">Odorant receptor</fullName>
    </recommendedName>
</protein>
<evidence type="ECO:0000256" key="6">
    <source>
        <dbReference type="ARBA" id="ARBA00022989"/>
    </source>
</evidence>
<feature type="transmembrane region" description="Helical" evidence="10">
    <location>
        <begin position="63"/>
        <end position="83"/>
    </location>
</feature>
<evidence type="ECO:0000256" key="5">
    <source>
        <dbReference type="ARBA" id="ARBA00022725"/>
    </source>
</evidence>
<dbReference type="eggNOG" id="ENOG502SSPN">
    <property type="taxonomic scope" value="Eukaryota"/>
</dbReference>
<evidence type="ECO:0000313" key="11">
    <source>
        <dbReference type="EnsemblMetazoa" id="XP_012061505.1"/>
    </source>
</evidence>
<dbReference type="InterPro" id="IPR004117">
    <property type="entry name" value="7tm6_olfct_rcpt"/>
</dbReference>
<reference evidence="11" key="2">
    <citation type="submission" date="2016-04" db="UniProtKB">
        <authorList>
            <consortium name="EnsemblMetazoa"/>
        </authorList>
    </citation>
    <scope>IDENTIFICATION</scope>
</reference>
<keyword evidence="5" id="KW-0552">Olfaction</keyword>
<feature type="transmembrane region" description="Helical" evidence="10">
    <location>
        <begin position="210"/>
        <end position="233"/>
    </location>
</feature>
<keyword evidence="7 10" id="KW-0472">Membrane</keyword>
<organism evidence="11 12">
    <name type="scientific">Atta cephalotes</name>
    <name type="common">Leafcutter ant</name>
    <dbReference type="NCBI Taxonomy" id="12957"/>
    <lineage>
        <taxon>Eukaryota</taxon>
        <taxon>Metazoa</taxon>
        <taxon>Ecdysozoa</taxon>
        <taxon>Arthropoda</taxon>
        <taxon>Hexapoda</taxon>
        <taxon>Insecta</taxon>
        <taxon>Pterygota</taxon>
        <taxon>Neoptera</taxon>
        <taxon>Endopterygota</taxon>
        <taxon>Hymenoptera</taxon>
        <taxon>Apocrita</taxon>
        <taxon>Aculeata</taxon>
        <taxon>Formicoidea</taxon>
        <taxon>Formicidae</taxon>
        <taxon>Myrmicinae</taxon>
        <taxon>Atta</taxon>
    </lineage>
</organism>
<name>A0A158NVE7_ATTCE</name>
<feature type="transmembrane region" description="Helical" evidence="10">
    <location>
        <begin position="20"/>
        <end position="43"/>
    </location>
</feature>
<dbReference type="OrthoDB" id="6765072at2759"/>
<keyword evidence="3" id="KW-0716">Sensory transduction</keyword>
<dbReference type="GO" id="GO:0007165">
    <property type="term" value="P:signal transduction"/>
    <property type="evidence" value="ECO:0007669"/>
    <property type="project" value="UniProtKB-KW"/>
</dbReference>
<dbReference type="KEGG" id="acep:105624764"/>
<accession>A0A158NVE7</accession>
<evidence type="ECO:0000256" key="4">
    <source>
        <dbReference type="ARBA" id="ARBA00022692"/>
    </source>
</evidence>
<evidence type="ECO:0000313" key="12">
    <source>
        <dbReference type="Proteomes" id="UP000005205"/>
    </source>
</evidence>
<dbReference type="AlphaFoldDB" id="A0A158NVE7"/>
<dbReference type="GO" id="GO:0005886">
    <property type="term" value="C:plasma membrane"/>
    <property type="evidence" value="ECO:0007669"/>
    <property type="project" value="UniProtKB-SubCell"/>
</dbReference>